<organism evidence="2 3">
    <name type="scientific">Mesobacillus persicus</name>
    <dbReference type="NCBI Taxonomy" id="930146"/>
    <lineage>
        <taxon>Bacteria</taxon>
        <taxon>Bacillati</taxon>
        <taxon>Bacillota</taxon>
        <taxon>Bacilli</taxon>
        <taxon>Bacillales</taxon>
        <taxon>Bacillaceae</taxon>
        <taxon>Mesobacillus</taxon>
    </lineage>
</organism>
<proteinExistence type="predicted"/>
<feature type="domain" description="N-acetyltransferase" evidence="1">
    <location>
        <begin position="130"/>
        <end position="260"/>
    </location>
</feature>
<keyword evidence="3" id="KW-1185">Reference proteome</keyword>
<dbReference type="STRING" id="930146.SAMN05192533_110140"/>
<name>A0A1H8EXL8_9BACI</name>
<dbReference type="SUPFAM" id="SSF55729">
    <property type="entry name" value="Acyl-CoA N-acyltransferases (Nat)"/>
    <property type="match status" value="1"/>
</dbReference>
<dbReference type="InterPro" id="IPR016181">
    <property type="entry name" value="Acyl_CoA_acyltransferase"/>
</dbReference>
<dbReference type="Pfam" id="PF12746">
    <property type="entry name" value="GNAT_acetyltran"/>
    <property type="match status" value="1"/>
</dbReference>
<gene>
    <name evidence="2" type="ORF">SAMN05192533_110140</name>
</gene>
<dbReference type="RefSeq" id="WP_090747248.1">
    <property type="nucleotide sequence ID" value="NZ_FOBW01000010.1"/>
</dbReference>
<dbReference type="OrthoDB" id="248489at2"/>
<dbReference type="EMBL" id="FOBW01000010">
    <property type="protein sequence ID" value="SEN24130.1"/>
    <property type="molecule type" value="Genomic_DNA"/>
</dbReference>
<accession>A0A1H8EXL8</accession>
<sequence>MIRKLREEDNQNVMDFLRDEPSINLFIIGDIEAFGYNADFQEIWGEFTENQGLKAILLKFHNSFIPYAKGPFDIHGFAEIIKSYTNEPLLSGKADIVEQFEGIEGIVLGRKQKTFFAECQSGDQLGKTDLPVKQATISDVDRIIQLRSSIDEFVVNEKSREMLVQALETNTGRTYSIEEDGELIASASTTAENTFSAMIVGVCTSPKHRQRGLATSVMQKLIQDVLDEGRILCLFYDNPAAGRIYKRLGFKDIGKWTMYR</sequence>
<dbReference type="Proteomes" id="UP000198553">
    <property type="component" value="Unassembled WGS sequence"/>
</dbReference>
<dbReference type="CDD" id="cd04301">
    <property type="entry name" value="NAT_SF"/>
    <property type="match status" value="1"/>
</dbReference>
<protein>
    <recommendedName>
        <fullName evidence="1">N-acetyltransferase domain-containing protein</fullName>
    </recommendedName>
</protein>
<dbReference type="InterPro" id="IPR027365">
    <property type="entry name" value="GNAT_acetyltra_YdfB-like"/>
</dbReference>
<reference evidence="3" key="1">
    <citation type="submission" date="2016-10" db="EMBL/GenBank/DDBJ databases">
        <authorList>
            <person name="Varghese N."/>
            <person name="Submissions S."/>
        </authorList>
    </citation>
    <scope>NUCLEOTIDE SEQUENCE [LARGE SCALE GENOMIC DNA]</scope>
    <source>
        <strain evidence="3">B48,IBRC-M 10115,DSM 25386,CECT 8001</strain>
    </source>
</reference>
<dbReference type="GO" id="GO:0016747">
    <property type="term" value="F:acyltransferase activity, transferring groups other than amino-acyl groups"/>
    <property type="evidence" value="ECO:0007669"/>
    <property type="project" value="InterPro"/>
</dbReference>
<evidence type="ECO:0000313" key="3">
    <source>
        <dbReference type="Proteomes" id="UP000198553"/>
    </source>
</evidence>
<dbReference type="PROSITE" id="PS51186">
    <property type="entry name" value="GNAT"/>
    <property type="match status" value="1"/>
</dbReference>
<evidence type="ECO:0000259" key="1">
    <source>
        <dbReference type="PROSITE" id="PS51186"/>
    </source>
</evidence>
<dbReference type="AlphaFoldDB" id="A0A1H8EXL8"/>
<dbReference type="InterPro" id="IPR000182">
    <property type="entry name" value="GNAT_dom"/>
</dbReference>
<evidence type="ECO:0000313" key="2">
    <source>
        <dbReference type="EMBL" id="SEN24130.1"/>
    </source>
</evidence>
<dbReference type="Gene3D" id="3.40.630.30">
    <property type="match status" value="1"/>
</dbReference>